<gene>
    <name evidence="4" type="ORF">AMK59_2542</name>
</gene>
<comment type="caution">
    <text evidence="4">The sequence shown here is derived from an EMBL/GenBank/DDBJ whole genome shotgun (WGS) entry which is preliminary data.</text>
</comment>
<dbReference type="PROSITE" id="PS50088">
    <property type="entry name" value="ANK_REPEAT"/>
    <property type="match status" value="1"/>
</dbReference>
<protein>
    <submittedName>
        <fullName evidence="4">Ankyrin repeat-containing protein</fullName>
    </submittedName>
</protein>
<dbReference type="PROSITE" id="PS50297">
    <property type="entry name" value="ANK_REP_REGION"/>
    <property type="match status" value="1"/>
</dbReference>
<evidence type="ECO:0000313" key="5">
    <source>
        <dbReference type="Proteomes" id="UP000051574"/>
    </source>
</evidence>
<organism evidence="4 5">
    <name type="scientific">Oryctes borbonicus</name>
    <dbReference type="NCBI Taxonomy" id="1629725"/>
    <lineage>
        <taxon>Eukaryota</taxon>
        <taxon>Metazoa</taxon>
        <taxon>Ecdysozoa</taxon>
        <taxon>Arthropoda</taxon>
        <taxon>Hexapoda</taxon>
        <taxon>Insecta</taxon>
        <taxon>Pterygota</taxon>
        <taxon>Neoptera</taxon>
        <taxon>Endopterygota</taxon>
        <taxon>Coleoptera</taxon>
        <taxon>Polyphaga</taxon>
        <taxon>Scarabaeiformia</taxon>
        <taxon>Scarabaeidae</taxon>
        <taxon>Dynastinae</taxon>
        <taxon>Oryctes</taxon>
    </lineage>
</organism>
<dbReference type="Proteomes" id="UP000051574">
    <property type="component" value="Unassembled WGS sequence"/>
</dbReference>
<dbReference type="InterPro" id="IPR002110">
    <property type="entry name" value="Ankyrin_rpt"/>
</dbReference>
<keyword evidence="1" id="KW-0677">Repeat</keyword>
<dbReference type="PANTHER" id="PTHR24198">
    <property type="entry name" value="ANKYRIN REPEAT AND PROTEIN KINASE DOMAIN-CONTAINING PROTEIN"/>
    <property type="match status" value="1"/>
</dbReference>
<dbReference type="Gene3D" id="1.25.40.20">
    <property type="entry name" value="Ankyrin repeat-containing domain"/>
    <property type="match status" value="1"/>
</dbReference>
<dbReference type="Pfam" id="PF12796">
    <property type="entry name" value="Ank_2"/>
    <property type="match status" value="1"/>
</dbReference>
<evidence type="ECO:0000313" key="4">
    <source>
        <dbReference type="EMBL" id="KRT86579.1"/>
    </source>
</evidence>
<reference evidence="4 5" key="1">
    <citation type="submission" date="2015-09" db="EMBL/GenBank/DDBJ databases">
        <title>Draft genome of the scarab beetle Oryctes borbonicus.</title>
        <authorList>
            <person name="Meyer J.M."/>
            <person name="Markov G.V."/>
            <person name="Baskaran P."/>
            <person name="Herrmann M."/>
            <person name="Sommer R.J."/>
            <person name="Roedelsperger C."/>
        </authorList>
    </citation>
    <scope>NUCLEOTIDE SEQUENCE [LARGE SCALE GENOMIC DNA]</scope>
    <source>
        <strain evidence="4">OB123</strain>
        <tissue evidence="4">Whole animal</tissue>
    </source>
</reference>
<keyword evidence="2 3" id="KW-0040">ANK repeat</keyword>
<dbReference type="PANTHER" id="PTHR24198:SF165">
    <property type="entry name" value="ANKYRIN REPEAT-CONTAINING PROTEIN-RELATED"/>
    <property type="match status" value="1"/>
</dbReference>
<dbReference type="EMBL" id="LJIG01000361">
    <property type="protein sequence ID" value="KRT86579.1"/>
    <property type="molecule type" value="Genomic_DNA"/>
</dbReference>
<dbReference type="AlphaFoldDB" id="A0A0T6BGW2"/>
<evidence type="ECO:0000256" key="3">
    <source>
        <dbReference type="PROSITE-ProRule" id="PRU00023"/>
    </source>
</evidence>
<sequence>MLMYLYTKMSLMRRLYRQFSIVITTLDPISPNSDDEEFIFDNENHFWITNDLFKHIGRSRICVLREHYLDLFSTSRTRDPKDIYSTSLHIAAAKRKHKQTIEDLLKLSQTEKNARNRFGETALLLSLKENIDENIVDILIAYDCDCNIGCFRGITPLHVAALDNKINVLLKLLKK</sequence>
<dbReference type="InterPro" id="IPR036770">
    <property type="entry name" value="Ankyrin_rpt-contain_sf"/>
</dbReference>
<dbReference type="SUPFAM" id="SSF48403">
    <property type="entry name" value="Ankyrin repeat"/>
    <property type="match status" value="1"/>
</dbReference>
<keyword evidence="5" id="KW-1185">Reference proteome</keyword>
<proteinExistence type="predicted"/>
<feature type="repeat" description="ANK" evidence="3">
    <location>
        <begin position="152"/>
        <end position="175"/>
    </location>
</feature>
<evidence type="ECO:0000256" key="2">
    <source>
        <dbReference type="ARBA" id="ARBA00023043"/>
    </source>
</evidence>
<accession>A0A0T6BGW2</accession>
<evidence type="ECO:0000256" key="1">
    <source>
        <dbReference type="ARBA" id="ARBA00022737"/>
    </source>
</evidence>
<feature type="non-terminal residue" evidence="4">
    <location>
        <position position="175"/>
    </location>
</feature>
<name>A0A0T6BGW2_9SCAR</name>